<dbReference type="AlphaFoldDB" id="A0AB39VII9"/>
<dbReference type="EMBL" id="CP165644">
    <property type="protein sequence ID" value="XDU66972.1"/>
    <property type="molecule type" value="Genomic_DNA"/>
</dbReference>
<protein>
    <recommendedName>
        <fullName evidence="2">Lipoprotein</fullName>
    </recommendedName>
</protein>
<evidence type="ECO:0000313" key="1">
    <source>
        <dbReference type="EMBL" id="XDU66972.1"/>
    </source>
</evidence>
<dbReference type="KEGG" id="lrug:AB8B22_00765"/>
<evidence type="ECO:0008006" key="2">
    <source>
        <dbReference type="Google" id="ProtNLM"/>
    </source>
</evidence>
<name>A0AB39VII9_9FUSO</name>
<dbReference type="RefSeq" id="WP_314080094.1">
    <property type="nucleotide sequence ID" value="NZ_CP165644.1"/>
</dbReference>
<dbReference type="PROSITE" id="PS51257">
    <property type="entry name" value="PROKAR_LIPOPROTEIN"/>
    <property type="match status" value="1"/>
</dbReference>
<gene>
    <name evidence="1" type="ORF">AB8B22_00765</name>
</gene>
<accession>A0AB39VII9</accession>
<proteinExistence type="predicted"/>
<sequence length="101" mass="11349">MKKNNLKKKIIIACFGIVVSCSYVGVRTVPNSAVVSRDTVVENSILEIKDKFGEEVKPQDVGIYKKGFGNWKVILYGENAYYQVRVSEDGKIVSSKVLKYK</sequence>
<organism evidence="1">
    <name type="scientific">Leptotrichia rugosa</name>
    <dbReference type="NCBI Taxonomy" id="3239302"/>
    <lineage>
        <taxon>Bacteria</taxon>
        <taxon>Fusobacteriati</taxon>
        <taxon>Fusobacteriota</taxon>
        <taxon>Fusobacteriia</taxon>
        <taxon>Fusobacteriales</taxon>
        <taxon>Leptotrichiaceae</taxon>
        <taxon>Leptotrichia</taxon>
    </lineage>
</organism>
<reference evidence="1" key="1">
    <citation type="submission" date="2024-07" db="EMBL/GenBank/DDBJ databases">
        <authorList>
            <person name="Li X.-J."/>
            <person name="Wang X."/>
        </authorList>
    </citation>
    <scope>NUCLEOTIDE SEQUENCE</scope>
    <source>
        <strain evidence="1">HSP-334</strain>
    </source>
</reference>